<dbReference type="Pfam" id="PF24623">
    <property type="entry name" value="Phage_zn_bind_8"/>
    <property type="match status" value="1"/>
</dbReference>
<dbReference type="KEGG" id="svl:Strvi_0189"/>
<keyword evidence="3" id="KW-1185">Reference proteome</keyword>
<reference evidence="2" key="1">
    <citation type="submission" date="2011-08" db="EMBL/GenBank/DDBJ databases">
        <title>Complete sequence of plasmid 2 of Streptomyces violaceusniger Tu 4113.</title>
        <authorList>
            <consortium name="US DOE Joint Genome Institute"/>
            <person name="Lucas S."/>
            <person name="Han J."/>
            <person name="Lapidus A."/>
            <person name="Cheng J.-F."/>
            <person name="Goodwin L."/>
            <person name="Pitluck S."/>
            <person name="Peters L."/>
            <person name="Ivanova N."/>
            <person name="Daligault H."/>
            <person name="Detter J.C."/>
            <person name="Han C."/>
            <person name="Tapia R."/>
            <person name="Land M."/>
            <person name="Hauser L."/>
            <person name="Kyrpides N."/>
            <person name="Ivanova N."/>
            <person name="Pagani I."/>
            <person name="Hagen A."/>
            <person name="Katz L."/>
            <person name="Fiedler H.-P."/>
            <person name="Keasling J."/>
            <person name="Fortman J."/>
            <person name="Woyke T."/>
        </authorList>
    </citation>
    <scope>NUCLEOTIDE SEQUENCE [LARGE SCALE GENOMIC DNA]</scope>
    <source>
        <strain evidence="2">Tu 4113</strain>
        <plasmid evidence="2">pSTRVI02</plasmid>
    </source>
</reference>
<dbReference type="RefSeq" id="WP_014043897.1">
    <property type="nucleotide sequence ID" value="NC_015952.1"/>
</dbReference>
<geneLocation type="plasmid" evidence="2 3">
    <name>pSTRVI02</name>
</geneLocation>
<evidence type="ECO:0000259" key="1">
    <source>
        <dbReference type="Pfam" id="PF24623"/>
    </source>
</evidence>
<accession>G2PI11</accession>
<dbReference type="HOGENOM" id="CLU_1146703_0_0_11"/>
<gene>
    <name evidence="2" type="ORF">Strvi_0189</name>
</gene>
<protein>
    <recommendedName>
        <fullName evidence="1">DNA-binding phage zinc finger domain-containing protein</fullName>
    </recommendedName>
</protein>
<evidence type="ECO:0000313" key="3">
    <source>
        <dbReference type="Proteomes" id="UP000008703"/>
    </source>
</evidence>
<feature type="domain" description="DNA-binding phage zinc finger" evidence="1">
    <location>
        <begin position="180"/>
        <end position="225"/>
    </location>
</feature>
<name>G2PI11_STRV4</name>
<proteinExistence type="predicted"/>
<organism evidence="2 3">
    <name type="scientific">Streptomyces violaceusniger (strain Tu 4113)</name>
    <dbReference type="NCBI Taxonomy" id="653045"/>
    <lineage>
        <taxon>Bacteria</taxon>
        <taxon>Bacillati</taxon>
        <taxon>Actinomycetota</taxon>
        <taxon>Actinomycetes</taxon>
        <taxon>Kitasatosporales</taxon>
        <taxon>Streptomycetaceae</taxon>
        <taxon>Streptomyces</taxon>
        <taxon>Streptomyces violaceusniger group</taxon>
    </lineage>
</organism>
<evidence type="ECO:0000313" key="2">
    <source>
        <dbReference type="EMBL" id="AEM88962.1"/>
    </source>
</evidence>
<dbReference type="eggNOG" id="ENOG502ZV1U">
    <property type="taxonomic scope" value="Bacteria"/>
</dbReference>
<dbReference type="EMBL" id="CP002996">
    <property type="protein sequence ID" value="AEM88962.1"/>
    <property type="molecule type" value="Genomic_DNA"/>
</dbReference>
<dbReference type="InterPro" id="IPR056911">
    <property type="entry name" value="Phage_Znf_bind_put"/>
</dbReference>
<dbReference type="Proteomes" id="UP000008703">
    <property type="component" value="Plasmid pSTRVI02"/>
</dbReference>
<dbReference type="AlphaFoldDB" id="G2PI11"/>
<sequence length="242" mass="25842">MPAHAQTSADESDTAHLREGASITLEEAALHLSAAKVLLLQVARALETPATAVELADEIDALRRQATDLSGRSETFMRLAAIVDGDVKVSATFPNGDPWGTAARGSDREDFGGPAVIPTTRQLLWLADVAAQAGCDQEGVRLLPGGYEGGSTTYPQAMAGINHRMWESRAAQIRRRRERDAAVAVEVLRITCERCTAGDGEHCRTNTGRISEKVHKSRQSAAEANVDARLGYLGDTPLAVDA</sequence>
<keyword evidence="2" id="KW-0614">Plasmid</keyword>